<gene>
    <name evidence="2" type="ORF">C7452_1085</name>
</gene>
<feature type="domain" description="VapC9 PIN-like" evidence="1">
    <location>
        <begin position="1"/>
        <end position="108"/>
    </location>
</feature>
<proteinExistence type="predicted"/>
<dbReference type="AlphaFoldDB" id="A0A371NEY3"/>
<dbReference type="InterPro" id="IPR041120">
    <property type="entry name" value="PIN_9"/>
</dbReference>
<sequence>MIPYQFRVDIVSELRRLFPKNDLLVPSFVIGELEGIKRHSGGDARIAASIGLALAKKPPFRIFEEKLLEGETVDDALLRISDVLCTSDRELRRRARSKGIPVVYLRQKRYLGVDGHILE</sequence>
<dbReference type="Pfam" id="PF18477">
    <property type="entry name" value="PIN_9"/>
    <property type="match status" value="1"/>
</dbReference>
<dbReference type="RefSeq" id="WP_115892475.1">
    <property type="nucleotide sequence ID" value="NZ_QREL01000001.1"/>
</dbReference>
<dbReference type="SUPFAM" id="SSF88723">
    <property type="entry name" value="PIN domain-like"/>
    <property type="match status" value="1"/>
</dbReference>
<organism evidence="2 3">
    <name type="scientific">Methanothermobacter defluvii</name>
    <dbReference type="NCBI Taxonomy" id="49339"/>
    <lineage>
        <taxon>Archaea</taxon>
        <taxon>Methanobacteriati</taxon>
        <taxon>Methanobacteriota</taxon>
        <taxon>Methanomada group</taxon>
        <taxon>Methanobacteria</taxon>
        <taxon>Methanobacteriales</taxon>
        <taxon>Methanobacteriaceae</taxon>
        <taxon>Methanothermobacter</taxon>
    </lineage>
</organism>
<dbReference type="Proteomes" id="UP000256864">
    <property type="component" value="Unassembled WGS sequence"/>
</dbReference>
<accession>A0A371NEY3</accession>
<keyword evidence="3" id="KW-1185">Reference proteome</keyword>
<name>A0A371NEY3_9EURY</name>
<dbReference type="EMBL" id="QREL01000001">
    <property type="protein sequence ID" value="REE29052.1"/>
    <property type="molecule type" value="Genomic_DNA"/>
</dbReference>
<evidence type="ECO:0000313" key="3">
    <source>
        <dbReference type="Proteomes" id="UP000256864"/>
    </source>
</evidence>
<reference evidence="2 3" key="1">
    <citation type="submission" date="2018-07" db="EMBL/GenBank/DDBJ databases">
        <title>Genomic Encyclopedia of Type Strains, Phase IV (KMG-IV): sequencing the most valuable type-strain genomes for metagenomic binning, comparative biology and taxonomic classification.</title>
        <authorList>
            <person name="Goeker M."/>
        </authorList>
    </citation>
    <scope>NUCLEOTIDE SEQUENCE [LARGE SCALE GENOMIC DNA]</scope>
    <source>
        <strain evidence="2 3">DSM 7466</strain>
    </source>
</reference>
<dbReference type="Gene3D" id="3.40.50.1010">
    <property type="entry name" value="5'-nuclease"/>
    <property type="match status" value="1"/>
</dbReference>
<dbReference type="InterPro" id="IPR029060">
    <property type="entry name" value="PIN-like_dom_sf"/>
</dbReference>
<comment type="caution">
    <text evidence="2">The sequence shown here is derived from an EMBL/GenBank/DDBJ whole genome shotgun (WGS) entry which is preliminary data.</text>
</comment>
<evidence type="ECO:0000313" key="2">
    <source>
        <dbReference type="EMBL" id="REE29052.1"/>
    </source>
</evidence>
<dbReference type="CDD" id="cd09879">
    <property type="entry name" value="PIN_VapC_AF0591-like"/>
    <property type="match status" value="1"/>
</dbReference>
<evidence type="ECO:0000259" key="1">
    <source>
        <dbReference type="Pfam" id="PF18477"/>
    </source>
</evidence>
<protein>
    <submittedName>
        <fullName evidence="2">SSU processome protein Utp24</fullName>
    </submittedName>
</protein>